<evidence type="ECO:0000256" key="4">
    <source>
        <dbReference type="ARBA" id="ARBA00001947"/>
    </source>
</evidence>
<dbReference type="PROSITE" id="PS01085">
    <property type="entry name" value="RIBUL_P_3_EPIMER_1"/>
    <property type="match status" value="1"/>
</dbReference>
<dbReference type="EC" id="5.1.3.1" evidence="7 10"/>
<evidence type="ECO:0000256" key="6">
    <source>
        <dbReference type="ARBA" id="ARBA00009541"/>
    </source>
</evidence>
<name>X5H3X8_9RICK</name>
<dbReference type="PANTHER" id="PTHR11749">
    <property type="entry name" value="RIBULOSE-5-PHOSPHATE-3-EPIMERASE"/>
    <property type="match status" value="1"/>
</dbReference>
<evidence type="ECO:0000313" key="15">
    <source>
        <dbReference type="EMBL" id="AHX11276.1"/>
    </source>
</evidence>
<dbReference type="KEGG" id="nhm:NHE_0324"/>
<protein>
    <recommendedName>
        <fullName evidence="7 10">Ribulose-phosphate 3-epimerase</fullName>
        <ecNumber evidence="7 10">5.1.3.1</ecNumber>
    </recommendedName>
</protein>
<feature type="binding site" evidence="10 13">
    <location>
        <position position="65"/>
    </location>
    <ligand>
        <name>a divalent metal cation</name>
        <dbReference type="ChEBI" id="CHEBI:60240"/>
    </ligand>
</feature>
<feature type="binding site" evidence="10 14">
    <location>
        <position position="7"/>
    </location>
    <ligand>
        <name>substrate</name>
    </ligand>
</feature>
<feature type="binding site" evidence="14">
    <location>
        <position position="176"/>
    </location>
    <ligand>
        <name>substrate</name>
    </ligand>
</feature>
<feature type="binding site" evidence="10">
    <location>
        <begin position="174"/>
        <end position="176"/>
    </location>
    <ligand>
        <name>substrate</name>
    </ligand>
</feature>
<dbReference type="PIRSF" id="PIRSF001461">
    <property type="entry name" value="RPE"/>
    <property type="match status" value="1"/>
</dbReference>
<dbReference type="HAMAP" id="MF_02227">
    <property type="entry name" value="RPE"/>
    <property type="match status" value="1"/>
</dbReference>
<comment type="caution">
    <text evidence="10">Lacks conserved residue(s) required for the propagation of feature annotation.</text>
</comment>
<keyword evidence="13" id="KW-0170">Cobalt</keyword>
<evidence type="ECO:0000256" key="3">
    <source>
        <dbReference type="ARBA" id="ARBA00001941"/>
    </source>
</evidence>
<keyword evidence="8 10" id="KW-0479">Metal-binding</keyword>
<evidence type="ECO:0000313" key="16">
    <source>
        <dbReference type="Proteomes" id="UP000023755"/>
    </source>
</evidence>
<dbReference type="HOGENOM" id="CLU_054856_2_1_5"/>
<comment type="cofactor">
    <cofactor evidence="2">
        <name>Mn(2+)</name>
        <dbReference type="ChEBI" id="CHEBI:29035"/>
    </cofactor>
</comment>
<feature type="binding site" evidence="10 14">
    <location>
        <begin position="196"/>
        <end position="197"/>
    </location>
    <ligand>
        <name>substrate</name>
    </ligand>
</feature>
<evidence type="ECO:0000256" key="7">
    <source>
        <dbReference type="ARBA" id="ARBA00013188"/>
    </source>
</evidence>
<evidence type="ECO:0000256" key="1">
    <source>
        <dbReference type="ARBA" id="ARBA00001782"/>
    </source>
</evidence>
<keyword evidence="13" id="KW-0862">Zinc</keyword>
<keyword evidence="9 10" id="KW-0413">Isomerase</keyword>
<accession>X5H3X8</accession>
<dbReference type="FunFam" id="3.20.20.70:FF:000004">
    <property type="entry name" value="Ribulose-phosphate 3-epimerase"/>
    <property type="match status" value="1"/>
</dbReference>
<comment type="pathway">
    <text evidence="10">Carbohydrate degradation.</text>
</comment>
<dbReference type="GO" id="GO:0019323">
    <property type="term" value="P:pentose catabolic process"/>
    <property type="evidence" value="ECO:0007669"/>
    <property type="project" value="UniProtKB-UniRule"/>
</dbReference>
<feature type="binding site" evidence="10 13">
    <location>
        <position position="34"/>
    </location>
    <ligand>
        <name>a divalent metal cation</name>
        <dbReference type="ChEBI" id="CHEBI:60240"/>
    </ligand>
</feature>
<evidence type="ECO:0000256" key="2">
    <source>
        <dbReference type="ARBA" id="ARBA00001936"/>
    </source>
</evidence>
<feature type="binding site" evidence="10 14">
    <location>
        <position position="65"/>
    </location>
    <ligand>
        <name>substrate</name>
    </ligand>
</feature>
<dbReference type="GO" id="GO:0004750">
    <property type="term" value="F:D-ribulose-phosphate 3-epimerase activity"/>
    <property type="evidence" value="ECO:0007669"/>
    <property type="project" value="UniProtKB-UniRule"/>
</dbReference>
<dbReference type="CDD" id="cd00429">
    <property type="entry name" value="RPE"/>
    <property type="match status" value="1"/>
</dbReference>
<comment type="cofactor">
    <cofactor evidence="5">
        <name>Fe(2+)</name>
        <dbReference type="ChEBI" id="CHEBI:29033"/>
    </cofactor>
</comment>
<evidence type="ECO:0000256" key="13">
    <source>
        <dbReference type="PIRSR" id="PIRSR001461-2"/>
    </source>
</evidence>
<comment type="function">
    <text evidence="10">Catalyzes the reversible epimerization of D-ribulose 5-phosphate to D-xylulose 5-phosphate.</text>
</comment>
<dbReference type="GO" id="GO:0046872">
    <property type="term" value="F:metal ion binding"/>
    <property type="evidence" value="ECO:0007669"/>
    <property type="project" value="UniProtKB-UniRule"/>
</dbReference>
<dbReference type="InterPro" id="IPR011060">
    <property type="entry name" value="RibuloseP-bd_barrel"/>
</dbReference>
<dbReference type="OrthoDB" id="1645589at2"/>
<reference evidence="15 16" key="1">
    <citation type="submission" date="2014-03" db="EMBL/GenBank/DDBJ databases">
        <title>Sequencing and Comparison of Genomes and Transcriptome Profiles of Human Ehrlichiosis Agents.</title>
        <authorList>
            <person name="Lin M."/>
            <person name="Daugherty S.C."/>
            <person name="Nagaraj S."/>
            <person name="Cheng Z."/>
            <person name="Xiong Q."/>
            <person name="Lin F.-Y."/>
            <person name="Sengamalay N."/>
            <person name="Ott S."/>
            <person name="Godinez A."/>
            <person name="Tallon L.J."/>
            <person name="Sadzewicz L."/>
            <person name="Fraser C.M."/>
            <person name="Dunning Hotopp J.C."/>
            <person name="Rikihisa Y."/>
        </authorList>
    </citation>
    <scope>NUCLEOTIDE SEQUENCE [LARGE SCALE GENOMIC DNA]</scope>
    <source>
        <strain evidence="15 16">Oregon</strain>
    </source>
</reference>
<dbReference type="InterPro" id="IPR000056">
    <property type="entry name" value="Ribul_P_3_epim-like"/>
</dbReference>
<evidence type="ECO:0000256" key="9">
    <source>
        <dbReference type="ARBA" id="ARBA00023235"/>
    </source>
</evidence>
<keyword evidence="16" id="KW-1185">Reference proteome</keyword>
<comment type="cofactor">
    <cofactor evidence="10 13">
        <name>a divalent metal cation</name>
        <dbReference type="ChEBI" id="CHEBI:60240"/>
    </cofactor>
    <text evidence="10 13">Binds 1 divalent metal cation per subunit.</text>
</comment>
<comment type="catalytic activity">
    <reaction evidence="1 10 11">
        <text>D-ribulose 5-phosphate = D-xylulose 5-phosphate</text>
        <dbReference type="Rhea" id="RHEA:13677"/>
        <dbReference type="ChEBI" id="CHEBI:57737"/>
        <dbReference type="ChEBI" id="CHEBI:58121"/>
        <dbReference type="EC" id="5.1.3.1"/>
    </reaction>
</comment>
<feature type="binding site" evidence="10 13">
    <location>
        <position position="32"/>
    </location>
    <ligand>
        <name>a divalent metal cation</name>
        <dbReference type="ChEBI" id="CHEBI:60240"/>
    </ligand>
</feature>
<comment type="cofactor">
    <cofactor evidence="3">
        <name>Co(2+)</name>
        <dbReference type="ChEBI" id="CHEBI:48828"/>
    </cofactor>
</comment>
<dbReference type="STRING" id="1286528.NHE_0324"/>
<feature type="binding site" evidence="10 13">
    <location>
        <position position="174"/>
    </location>
    <ligand>
        <name>a divalent metal cation</name>
        <dbReference type="ChEBI" id="CHEBI:60240"/>
    </ligand>
</feature>
<dbReference type="NCBIfam" id="TIGR01163">
    <property type="entry name" value="rpe"/>
    <property type="match status" value="1"/>
</dbReference>
<evidence type="ECO:0000256" key="8">
    <source>
        <dbReference type="ARBA" id="ARBA00022723"/>
    </source>
</evidence>
<feature type="active site" description="Proton acceptor" evidence="10 12">
    <location>
        <position position="34"/>
    </location>
</feature>
<dbReference type="Gene3D" id="3.20.20.70">
    <property type="entry name" value="Aldolase class I"/>
    <property type="match status" value="1"/>
</dbReference>
<dbReference type="AlphaFoldDB" id="X5H3X8"/>
<keyword evidence="13" id="KW-0464">Manganese</keyword>
<feature type="active site" description="Proton donor" evidence="10 12">
    <location>
        <position position="174"/>
    </location>
</feature>
<dbReference type="Proteomes" id="UP000023755">
    <property type="component" value="Chromosome"/>
</dbReference>
<dbReference type="InterPro" id="IPR026019">
    <property type="entry name" value="Ribul_P_3_epim"/>
</dbReference>
<evidence type="ECO:0000256" key="11">
    <source>
        <dbReference type="PIRNR" id="PIRNR001461"/>
    </source>
</evidence>
<comment type="cofactor">
    <cofactor evidence="4">
        <name>Zn(2+)</name>
        <dbReference type="ChEBI" id="CHEBI:29105"/>
    </cofactor>
</comment>
<dbReference type="EMBL" id="CP007481">
    <property type="protein sequence ID" value="AHX11276.1"/>
    <property type="molecule type" value="Genomic_DNA"/>
</dbReference>
<dbReference type="GO" id="GO:0006098">
    <property type="term" value="P:pentose-phosphate shunt"/>
    <property type="evidence" value="ECO:0007669"/>
    <property type="project" value="UniProtKB-UniRule"/>
</dbReference>
<dbReference type="InterPro" id="IPR013785">
    <property type="entry name" value="Aldolase_TIM"/>
</dbReference>
<dbReference type="GO" id="GO:0005737">
    <property type="term" value="C:cytoplasm"/>
    <property type="evidence" value="ECO:0007669"/>
    <property type="project" value="UniProtKB-ARBA"/>
</dbReference>
<keyword evidence="10 11" id="KW-0119">Carbohydrate metabolism</keyword>
<gene>
    <name evidence="10 15" type="primary">rpe</name>
    <name evidence="15" type="ORF">NHE_0324</name>
</gene>
<evidence type="ECO:0000256" key="5">
    <source>
        <dbReference type="ARBA" id="ARBA00001954"/>
    </source>
</evidence>
<comment type="similarity">
    <text evidence="6 10 11">Belongs to the ribulose-phosphate 3-epimerase family.</text>
</comment>
<dbReference type="SUPFAM" id="SSF51366">
    <property type="entry name" value="Ribulose-phoshate binding barrel"/>
    <property type="match status" value="1"/>
</dbReference>
<sequence length="225" mass="24394">MIKVSPSLLSADFLNLGAEVAQIENSGADSIHIDVMDGRFVPNLTFGPLIIRQVKGITNLPIMVHLMISNAEQTFQDYIDAGANTIFVHSEACVHVDRLLTMIKKQNVKVGLAINPSTHESVLEYLYSSIDTILVMTVNPGFAAQSFLMSQLRKIEVLKERITKLGNDIEIAVDGGIDYEIAGLVVSAGADVLVTGSYLFSEPSSFGQKVKSLKSLISKKSPSKV</sequence>
<dbReference type="Pfam" id="PF00834">
    <property type="entry name" value="Ribul_P_3_epim"/>
    <property type="match status" value="1"/>
</dbReference>
<evidence type="ECO:0000256" key="12">
    <source>
        <dbReference type="PIRSR" id="PIRSR001461-1"/>
    </source>
</evidence>
<proteinExistence type="inferred from homology"/>
<evidence type="ECO:0000256" key="10">
    <source>
        <dbReference type="HAMAP-Rule" id="MF_02227"/>
    </source>
</evidence>
<dbReference type="NCBIfam" id="NF004076">
    <property type="entry name" value="PRK05581.1-4"/>
    <property type="match status" value="1"/>
</dbReference>
<organism evidence="15 16">
    <name type="scientific">Neorickettsia helminthoeca str. Oregon</name>
    <dbReference type="NCBI Taxonomy" id="1286528"/>
    <lineage>
        <taxon>Bacteria</taxon>
        <taxon>Pseudomonadati</taxon>
        <taxon>Pseudomonadota</taxon>
        <taxon>Alphaproteobacteria</taxon>
        <taxon>Rickettsiales</taxon>
        <taxon>Anaplasmataceae</taxon>
        <taxon>Neorickettsia</taxon>
    </lineage>
</organism>
<dbReference type="RefSeq" id="WP_038559191.1">
    <property type="nucleotide sequence ID" value="NZ_CP007481.1"/>
</dbReference>
<evidence type="ECO:0000256" key="14">
    <source>
        <dbReference type="PIRSR" id="PIRSR001461-3"/>
    </source>
</evidence>